<feature type="transmembrane region" description="Helical" evidence="5">
    <location>
        <begin position="396"/>
        <end position="419"/>
    </location>
</feature>
<feature type="transmembrane region" description="Helical" evidence="5">
    <location>
        <begin position="182"/>
        <end position="201"/>
    </location>
</feature>
<keyword evidence="3 5" id="KW-1133">Transmembrane helix</keyword>
<feature type="transmembrane region" description="Helical" evidence="5">
    <location>
        <begin position="147"/>
        <end position="176"/>
    </location>
</feature>
<evidence type="ECO:0000256" key="4">
    <source>
        <dbReference type="ARBA" id="ARBA00023136"/>
    </source>
</evidence>
<gene>
    <name evidence="7" type="ORF">H9652_00260</name>
</gene>
<keyword evidence="8" id="KW-1185">Reference proteome</keyword>
<comment type="subcellular location">
    <subcellularLocation>
        <location evidence="1">Cell membrane</location>
        <topology evidence="1">Multi-pass membrane protein</topology>
    </subcellularLocation>
</comment>
<dbReference type="PROSITE" id="PS50850">
    <property type="entry name" value="MFS"/>
    <property type="match status" value="1"/>
</dbReference>
<evidence type="ECO:0000259" key="6">
    <source>
        <dbReference type="PROSITE" id="PS50850"/>
    </source>
</evidence>
<feature type="transmembrane region" description="Helical" evidence="5">
    <location>
        <begin position="330"/>
        <end position="351"/>
    </location>
</feature>
<dbReference type="InterPro" id="IPR020846">
    <property type="entry name" value="MFS_dom"/>
</dbReference>
<dbReference type="Proteomes" id="UP000641803">
    <property type="component" value="Unassembled WGS sequence"/>
</dbReference>
<evidence type="ECO:0000256" key="3">
    <source>
        <dbReference type="ARBA" id="ARBA00022989"/>
    </source>
</evidence>
<feature type="transmembrane region" description="Helical" evidence="5">
    <location>
        <begin position="274"/>
        <end position="297"/>
    </location>
</feature>
<evidence type="ECO:0000256" key="5">
    <source>
        <dbReference type="SAM" id="Phobius"/>
    </source>
</evidence>
<feature type="transmembrane region" description="Helical" evidence="5">
    <location>
        <begin position="93"/>
        <end position="111"/>
    </location>
</feature>
<dbReference type="InterPro" id="IPR036259">
    <property type="entry name" value="MFS_trans_sf"/>
</dbReference>
<accession>A0ABR8RM18</accession>
<dbReference type="Gene3D" id="1.20.1250.20">
    <property type="entry name" value="MFS general substrate transporter like domains"/>
    <property type="match status" value="1"/>
</dbReference>
<dbReference type="PANTHER" id="PTHR23523:SF2">
    <property type="entry name" value="2-NITROIMIDAZOLE TRANSPORTER"/>
    <property type="match status" value="1"/>
</dbReference>
<feature type="transmembrane region" description="Helical" evidence="5">
    <location>
        <begin position="21"/>
        <end position="42"/>
    </location>
</feature>
<comment type="caution">
    <text evidence="7">The sequence shown here is derived from an EMBL/GenBank/DDBJ whole genome shotgun (WGS) entry which is preliminary data.</text>
</comment>
<dbReference type="EMBL" id="JACSQQ010000001">
    <property type="protein sequence ID" value="MBD7948840.1"/>
    <property type="molecule type" value="Genomic_DNA"/>
</dbReference>
<keyword evidence="4 5" id="KW-0472">Membrane</keyword>
<organism evidence="7 8">
    <name type="scientific">Oerskovia rustica</name>
    <dbReference type="NCBI Taxonomy" id="2762237"/>
    <lineage>
        <taxon>Bacteria</taxon>
        <taxon>Bacillati</taxon>
        <taxon>Actinomycetota</taxon>
        <taxon>Actinomycetes</taxon>
        <taxon>Micrococcales</taxon>
        <taxon>Cellulomonadaceae</taxon>
        <taxon>Oerskovia</taxon>
    </lineage>
</organism>
<name>A0ABR8RM18_9CELL</name>
<feature type="domain" description="Major facilitator superfamily (MFS) profile" evidence="6">
    <location>
        <begin position="23"/>
        <end position="420"/>
    </location>
</feature>
<feature type="transmembrane region" description="Helical" evidence="5">
    <location>
        <begin position="239"/>
        <end position="262"/>
    </location>
</feature>
<sequence>MDRQDSSSTPDSTPDNARRPWRGRFVVLAGIVLAAFNLRIAVASVSPILEVVRADIDLSDQVAGLLGTVPVIAFAVFGSLVPVLSRRFGLEPTLVAALVVSSVGEILRSLSSTAPSFLLWTAVALAGMGMGNVLLPPLVKRYFPDRIGAVTAAYTVTLSLSTAIPPLLVVGIASSLGWRPALGGWALVGLLAAVPWTVVIARSARARAELASVLEHSPEHTVGLDGRHRHEGRAWRSPLAWGVAGMFGLNSLNTYVMFAWLPHVLIDAGMSEPTAASALALYAFVGMPMSIVTPLLAARMRNPYPLVVVFVAMLAVGYGGLMGGQAGPATWVWVVLAGLGASTFPLGLALINLRSRTSAGAVALSGFVQGVGYLIAGAGPLTAGILYGRSGTWDSTFVFLFGTLAVILVAAVAGCRPVMIEDTWVPRARRGGPTSSPAGDDTKR</sequence>
<feature type="transmembrane region" description="Helical" evidence="5">
    <location>
        <begin position="117"/>
        <end position="135"/>
    </location>
</feature>
<evidence type="ECO:0000313" key="8">
    <source>
        <dbReference type="Proteomes" id="UP000641803"/>
    </source>
</evidence>
<protein>
    <submittedName>
        <fullName evidence="7">MFS transporter</fullName>
    </submittedName>
</protein>
<dbReference type="CDD" id="cd17339">
    <property type="entry name" value="MFS_NIMT_CynX_like"/>
    <property type="match status" value="1"/>
</dbReference>
<dbReference type="InterPro" id="IPR011701">
    <property type="entry name" value="MFS"/>
</dbReference>
<reference evidence="7 8" key="1">
    <citation type="submission" date="2020-08" db="EMBL/GenBank/DDBJ databases">
        <title>A Genomic Blueprint of the Chicken Gut Microbiome.</title>
        <authorList>
            <person name="Gilroy R."/>
            <person name="Ravi A."/>
            <person name="Getino M."/>
            <person name="Pursley I."/>
            <person name="Horton D.L."/>
            <person name="Alikhan N.-F."/>
            <person name="Baker D."/>
            <person name="Gharbi K."/>
            <person name="Hall N."/>
            <person name="Watson M."/>
            <person name="Adriaenssens E.M."/>
            <person name="Foster-Nyarko E."/>
            <person name="Jarju S."/>
            <person name="Secka A."/>
            <person name="Antonio M."/>
            <person name="Oren A."/>
            <person name="Chaudhuri R."/>
            <person name="La Ragione R.M."/>
            <person name="Hildebrand F."/>
            <person name="Pallen M.J."/>
        </authorList>
    </citation>
    <scope>NUCLEOTIDE SEQUENCE [LARGE SCALE GENOMIC DNA]</scope>
    <source>
        <strain evidence="7 8">Sa4CUA1</strain>
    </source>
</reference>
<evidence type="ECO:0000256" key="2">
    <source>
        <dbReference type="ARBA" id="ARBA00022692"/>
    </source>
</evidence>
<proteinExistence type="predicted"/>
<dbReference type="SUPFAM" id="SSF103473">
    <property type="entry name" value="MFS general substrate transporter"/>
    <property type="match status" value="1"/>
</dbReference>
<feature type="transmembrane region" description="Helical" evidence="5">
    <location>
        <begin position="62"/>
        <end position="81"/>
    </location>
</feature>
<dbReference type="Pfam" id="PF07690">
    <property type="entry name" value="MFS_1"/>
    <property type="match status" value="1"/>
</dbReference>
<dbReference type="PANTHER" id="PTHR23523">
    <property type="match status" value="1"/>
</dbReference>
<keyword evidence="2 5" id="KW-0812">Transmembrane</keyword>
<dbReference type="RefSeq" id="WP_191794121.1">
    <property type="nucleotide sequence ID" value="NZ_JACSQQ010000001.1"/>
</dbReference>
<evidence type="ECO:0000313" key="7">
    <source>
        <dbReference type="EMBL" id="MBD7948840.1"/>
    </source>
</evidence>
<evidence type="ECO:0000256" key="1">
    <source>
        <dbReference type="ARBA" id="ARBA00004651"/>
    </source>
</evidence>
<dbReference type="InterPro" id="IPR052524">
    <property type="entry name" value="MFS_Cyanate_Porter"/>
</dbReference>
<feature type="transmembrane region" description="Helical" evidence="5">
    <location>
        <begin position="304"/>
        <end position="324"/>
    </location>
</feature>